<evidence type="ECO:0000313" key="5">
    <source>
        <dbReference type="EMBL" id="GGC57357.1"/>
    </source>
</evidence>
<comment type="caution">
    <text evidence="5">The sequence shown here is derived from an EMBL/GenBank/DDBJ whole genome shotgun (WGS) entry which is preliminary data.</text>
</comment>
<dbReference type="Proteomes" id="UP000651668">
    <property type="component" value="Unassembled WGS sequence"/>
</dbReference>
<dbReference type="InterPro" id="IPR002110">
    <property type="entry name" value="Ankyrin_rpt"/>
</dbReference>
<evidence type="ECO:0000256" key="4">
    <source>
        <dbReference type="SAM" id="SignalP"/>
    </source>
</evidence>
<reference evidence="5" key="2">
    <citation type="submission" date="2020-09" db="EMBL/GenBank/DDBJ databases">
        <authorList>
            <person name="Sun Q."/>
            <person name="Zhou Y."/>
        </authorList>
    </citation>
    <scope>NUCLEOTIDE SEQUENCE</scope>
    <source>
        <strain evidence="5">CGMCC 1.15343</strain>
    </source>
</reference>
<name>A0A916U3J3_9SPHI</name>
<dbReference type="AlphaFoldDB" id="A0A916U3J3"/>
<feature type="repeat" description="ANK" evidence="3">
    <location>
        <begin position="193"/>
        <end position="225"/>
    </location>
</feature>
<feature type="repeat" description="ANK" evidence="3">
    <location>
        <begin position="90"/>
        <end position="122"/>
    </location>
</feature>
<dbReference type="PROSITE" id="PS50088">
    <property type="entry name" value="ANK_REPEAT"/>
    <property type="match status" value="6"/>
</dbReference>
<reference evidence="5" key="1">
    <citation type="journal article" date="2014" name="Int. J. Syst. Evol. Microbiol.">
        <title>Complete genome sequence of Corynebacterium casei LMG S-19264T (=DSM 44701T), isolated from a smear-ripened cheese.</title>
        <authorList>
            <consortium name="US DOE Joint Genome Institute (JGI-PGF)"/>
            <person name="Walter F."/>
            <person name="Albersmeier A."/>
            <person name="Kalinowski J."/>
            <person name="Ruckert C."/>
        </authorList>
    </citation>
    <scope>NUCLEOTIDE SEQUENCE</scope>
    <source>
        <strain evidence="5">CGMCC 1.15343</strain>
    </source>
</reference>
<evidence type="ECO:0000313" key="6">
    <source>
        <dbReference type="Proteomes" id="UP000651668"/>
    </source>
</evidence>
<feature type="repeat" description="ANK" evidence="3">
    <location>
        <begin position="326"/>
        <end position="358"/>
    </location>
</feature>
<evidence type="ECO:0000256" key="2">
    <source>
        <dbReference type="ARBA" id="ARBA00023043"/>
    </source>
</evidence>
<feature type="repeat" description="ANK" evidence="3">
    <location>
        <begin position="447"/>
        <end position="480"/>
    </location>
</feature>
<keyword evidence="4" id="KW-0732">Signal</keyword>
<dbReference type="InterPro" id="IPR036770">
    <property type="entry name" value="Ankyrin_rpt-contain_sf"/>
</dbReference>
<organism evidence="5 6">
    <name type="scientific">Pedobacter quisquiliarum</name>
    <dbReference type="NCBI Taxonomy" id="1834438"/>
    <lineage>
        <taxon>Bacteria</taxon>
        <taxon>Pseudomonadati</taxon>
        <taxon>Bacteroidota</taxon>
        <taxon>Sphingobacteriia</taxon>
        <taxon>Sphingobacteriales</taxon>
        <taxon>Sphingobacteriaceae</taxon>
        <taxon>Pedobacter</taxon>
    </lineage>
</organism>
<dbReference type="SUPFAM" id="SSF48403">
    <property type="entry name" value="Ankyrin repeat"/>
    <property type="match status" value="2"/>
</dbReference>
<keyword evidence="1" id="KW-0677">Repeat</keyword>
<dbReference type="RefSeq" id="WP_188625612.1">
    <property type="nucleotide sequence ID" value="NZ_BMIL01000002.1"/>
</dbReference>
<feature type="chain" id="PRO_5037317932" description="Ankyrin repeat" evidence="4">
    <location>
        <begin position="20"/>
        <end position="506"/>
    </location>
</feature>
<protein>
    <recommendedName>
        <fullName evidence="7">Ankyrin repeat</fullName>
    </recommendedName>
</protein>
<keyword evidence="2 3" id="KW-0040">ANK repeat</keyword>
<dbReference type="Pfam" id="PF12796">
    <property type="entry name" value="Ank_2"/>
    <property type="match status" value="3"/>
</dbReference>
<evidence type="ECO:0008006" key="7">
    <source>
        <dbReference type="Google" id="ProtNLM"/>
    </source>
</evidence>
<accession>A0A916U3J3</accession>
<feature type="repeat" description="ANK" evidence="3">
    <location>
        <begin position="414"/>
        <end position="446"/>
    </location>
</feature>
<evidence type="ECO:0000256" key="3">
    <source>
        <dbReference type="PROSITE-ProRule" id="PRU00023"/>
    </source>
</evidence>
<feature type="signal peptide" evidence="4">
    <location>
        <begin position="1"/>
        <end position="19"/>
    </location>
</feature>
<dbReference type="EMBL" id="BMIL01000002">
    <property type="protein sequence ID" value="GGC57357.1"/>
    <property type="molecule type" value="Genomic_DNA"/>
</dbReference>
<keyword evidence="6" id="KW-1185">Reference proteome</keyword>
<sequence length="506" mass="54216">MKKSLLVAVFALSALLAKGQQNTLLNQKFWQDKPNVAAIKAEVEKGNDPAQMNPSSFDPVVMAINADAPTESIKYLLSQPGNEIGKVTHDSRNYLHWAASKGNAEIMEYLLEKGAKTDNEDSHGSTPILFAAGGGQQNTKVYDLLIAKGISLKASVNAAGANALLLAIANDPELVLTNYFVSKGLDLNSTDAAGNNAFSYATRSGNIELLKKLLQKGIKPNANAMLMAAQGSRRGANTLALYQYLESLNLKANVTNKNGENVLHSIVKRPKQDEIIKYFLSKGVDVNQVDEDGNSVLMNAAGSNRDLAAFELLMPGVKNVNLSNKKGQTALTLAVRGNSPEVVAYLISKKADVKVLDKNGNSLAYYAVESYRPTAARAAGAPQGGAAPEGSDEFDAKMNLLKTAGLNINALQENANTLYHLAIAKNDVSILKRLAPMGIDINAKNKEGFTVLHKAAMLSKDDEVLKYLLSVGAKKDAVTSFDETAFDLASENESLTKNNVSLTFLK</sequence>
<feature type="repeat" description="ANK" evidence="3">
    <location>
        <begin position="258"/>
        <end position="291"/>
    </location>
</feature>
<gene>
    <name evidence="5" type="ORF">GCM10011387_08700</name>
</gene>
<proteinExistence type="predicted"/>
<dbReference type="PROSITE" id="PS50297">
    <property type="entry name" value="ANK_REP_REGION"/>
    <property type="match status" value="5"/>
</dbReference>
<dbReference type="PANTHER" id="PTHR24198:SF165">
    <property type="entry name" value="ANKYRIN REPEAT-CONTAINING PROTEIN-RELATED"/>
    <property type="match status" value="1"/>
</dbReference>
<dbReference type="PANTHER" id="PTHR24198">
    <property type="entry name" value="ANKYRIN REPEAT AND PROTEIN KINASE DOMAIN-CONTAINING PROTEIN"/>
    <property type="match status" value="1"/>
</dbReference>
<evidence type="ECO:0000256" key="1">
    <source>
        <dbReference type="ARBA" id="ARBA00022737"/>
    </source>
</evidence>
<dbReference type="Gene3D" id="1.25.40.20">
    <property type="entry name" value="Ankyrin repeat-containing domain"/>
    <property type="match status" value="3"/>
</dbReference>
<dbReference type="SMART" id="SM00248">
    <property type="entry name" value="ANK"/>
    <property type="match status" value="9"/>
</dbReference>